<dbReference type="GO" id="GO:0004764">
    <property type="term" value="F:shikimate 3-dehydrogenase (NADP+) activity"/>
    <property type="evidence" value="ECO:0007669"/>
    <property type="project" value="UniProtKB-EC"/>
</dbReference>
<dbReference type="SUPFAM" id="SSF51735">
    <property type="entry name" value="NAD(P)-binding Rossmann-fold domains"/>
    <property type="match status" value="1"/>
</dbReference>
<dbReference type="CDD" id="cd01065">
    <property type="entry name" value="NAD_bind_Shikimate_DH"/>
    <property type="match status" value="1"/>
</dbReference>
<dbReference type="Gene3D" id="3.40.50.720">
    <property type="entry name" value="NAD(P)-binding Rossmann-like Domain"/>
    <property type="match status" value="1"/>
</dbReference>
<gene>
    <name evidence="4" type="ORF">NP095_07025</name>
</gene>
<dbReference type="InterPro" id="IPR022893">
    <property type="entry name" value="Shikimate_DH_fam"/>
</dbReference>
<reference evidence="4 5" key="1">
    <citation type="submission" date="2022-07" db="EMBL/GenBank/DDBJ databases">
        <title>Novel species in genus Aeromicrobium.</title>
        <authorList>
            <person name="Ye L."/>
        </authorList>
    </citation>
    <scope>NUCLEOTIDE SEQUENCE [LARGE SCALE GENOMIC DNA]</scope>
    <source>
        <strain evidence="5">zg-Y50</strain>
    </source>
</reference>
<name>A0ABY5KHQ7_9ACTN</name>
<protein>
    <submittedName>
        <fullName evidence="4">Shikimate dehydrogenase</fullName>
        <ecNumber evidence="4">1.1.1.25</ecNumber>
    </submittedName>
</protein>
<evidence type="ECO:0000256" key="1">
    <source>
        <dbReference type="ARBA" id="ARBA00004871"/>
    </source>
</evidence>
<proteinExistence type="predicted"/>
<dbReference type="InterPro" id="IPR013708">
    <property type="entry name" value="Shikimate_DH-bd_N"/>
</dbReference>
<dbReference type="EMBL" id="CP101990">
    <property type="protein sequence ID" value="UUI69839.1"/>
    <property type="molecule type" value="Genomic_DNA"/>
</dbReference>
<organism evidence="4 5">
    <name type="scientific">Aeromicrobium duanguangcaii</name>
    <dbReference type="NCBI Taxonomy" id="2968086"/>
    <lineage>
        <taxon>Bacteria</taxon>
        <taxon>Bacillati</taxon>
        <taxon>Actinomycetota</taxon>
        <taxon>Actinomycetes</taxon>
        <taxon>Propionibacteriales</taxon>
        <taxon>Nocardioidaceae</taxon>
        <taxon>Aeromicrobium</taxon>
    </lineage>
</organism>
<dbReference type="NCBIfam" id="NF001311">
    <property type="entry name" value="PRK00258.1-3"/>
    <property type="match status" value="1"/>
</dbReference>
<evidence type="ECO:0000256" key="2">
    <source>
        <dbReference type="ARBA" id="ARBA00023141"/>
    </source>
</evidence>
<dbReference type="Proteomes" id="UP001315860">
    <property type="component" value="Chromosome"/>
</dbReference>
<dbReference type="Gene3D" id="3.40.50.10860">
    <property type="entry name" value="Leucine Dehydrogenase, chain A, domain 1"/>
    <property type="match status" value="1"/>
</dbReference>
<dbReference type="InterPro" id="IPR046346">
    <property type="entry name" value="Aminoacid_DH-like_N_sf"/>
</dbReference>
<keyword evidence="5" id="KW-1185">Reference proteome</keyword>
<comment type="pathway">
    <text evidence="1">Metabolic intermediate biosynthesis; chorismate biosynthesis; chorismate from D-erythrose 4-phosphate and phosphoenolpyruvate: step 4/7.</text>
</comment>
<evidence type="ECO:0000259" key="3">
    <source>
        <dbReference type="Pfam" id="PF08501"/>
    </source>
</evidence>
<evidence type="ECO:0000313" key="5">
    <source>
        <dbReference type="Proteomes" id="UP001315860"/>
    </source>
</evidence>
<keyword evidence="2" id="KW-0057">Aromatic amino acid biosynthesis</keyword>
<dbReference type="EC" id="1.1.1.25" evidence="4"/>
<keyword evidence="4" id="KW-0560">Oxidoreductase</keyword>
<dbReference type="RefSeq" id="WP_232416681.1">
    <property type="nucleotide sequence ID" value="NZ_CP101990.1"/>
</dbReference>
<accession>A0ABY5KHQ7</accession>
<dbReference type="InterPro" id="IPR036291">
    <property type="entry name" value="NAD(P)-bd_dom_sf"/>
</dbReference>
<dbReference type="PANTHER" id="PTHR21089">
    <property type="entry name" value="SHIKIMATE DEHYDROGENASE"/>
    <property type="match status" value="1"/>
</dbReference>
<feature type="domain" description="Shikimate dehydrogenase substrate binding N-terminal" evidence="3">
    <location>
        <begin position="8"/>
        <end position="89"/>
    </location>
</feature>
<sequence>MAEVRCAVVGSPIAHSLSPAMHRAAYGLLGLDWSYGAFDVQEGELTEFVSEHREGWRGYSVTAPLKREAAALAAQRDREVEALGVANTLVAIDAGWSAVNTDVPGAINALREVGVDSLSTLRILGAGATAASVALAGLRLGARDVELRVRDERRAIRTVQTIEQLGLSVSVVPLHVDVTESVDLLVSTVPGEAIAGHEHAFVGTADAVFDVVYDPWPTGLMASAQSEGRPLVSGLDLLAHQAVLQIELMTGEAVQPDVLVTAAMEALASR</sequence>
<dbReference type="PANTHER" id="PTHR21089:SF1">
    <property type="entry name" value="BIFUNCTIONAL 3-DEHYDROQUINATE DEHYDRATASE_SHIKIMATE DEHYDROGENASE, CHLOROPLASTIC"/>
    <property type="match status" value="1"/>
</dbReference>
<dbReference type="SUPFAM" id="SSF53223">
    <property type="entry name" value="Aminoacid dehydrogenase-like, N-terminal domain"/>
    <property type="match status" value="1"/>
</dbReference>
<keyword evidence="2" id="KW-0028">Amino-acid biosynthesis</keyword>
<dbReference type="Pfam" id="PF08501">
    <property type="entry name" value="Shikimate_dh_N"/>
    <property type="match status" value="1"/>
</dbReference>
<evidence type="ECO:0000313" key="4">
    <source>
        <dbReference type="EMBL" id="UUI69839.1"/>
    </source>
</evidence>